<dbReference type="InterPro" id="IPR036969">
    <property type="entry name" value="Citrate_synthase_sf"/>
</dbReference>
<dbReference type="Gene3D" id="1.10.580.10">
    <property type="entry name" value="Citrate Synthase, domain 1"/>
    <property type="match status" value="1"/>
</dbReference>
<reference evidence="1" key="1">
    <citation type="submission" date="2020-05" db="EMBL/GenBank/DDBJ databases">
        <authorList>
            <person name="Chiriac C."/>
            <person name="Salcher M."/>
            <person name="Ghai R."/>
            <person name="Kavagutti S V."/>
        </authorList>
    </citation>
    <scope>NUCLEOTIDE SEQUENCE</scope>
</reference>
<dbReference type="InterPro" id="IPR002020">
    <property type="entry name" value="Citrate_synthase"/>
</dbReference>
<accession>A0A6J6DVA2</accession>
<dbReference type="EMBL" id="CAEZTQ010000015">
    <property type="protein sequence ID" value="CAB4565028.1"/>
    <property type="molecule type" value="Genomic_DNA"/>
</dbReference>
<dbReference type="GO" id="GO:0046912">
    <property type="term" value="F:acyltransferase activity, acyl groups converted into alkyl on transfer"/>
    <property type="evidence" value="ECO:0007669"/>
    <property type="project" value="InterPro"/>
</dbReference>
<gene>
    <name evidence="1" type="ORF">UFOPK1704_00147</name>
</gene>
<sequence>MFTVLFAIPRTVGWLAHMQELLNDKDQKISRPRQWYTGADERNYIPVEKR</sequence>
<evidence type="ECO:0000313" key="1">
    <source>
        <dbReference type="EMBL" id="CAB4565028.1"/>
    </source>
</evidence>
<dbReference type="AlphaFoldDB" id="A0A6J6DVA2"/>
<name>A0A6J6DVA2_9ZZZZ</name>
<proteinExistence type="predicted"/>
<dbReference type="InterPro" id="IPR016142">
    <property type="entry name" value="Citrate_synth-like_lrg_a-sub"/>
</dbReference>
<organism evidence="1">
    <name type="scientific">freshwater metagenome</name>
    <dbReference type="NCBI Taxonomy" id="449393"/>
    <lineage>
        <taxon>unclassified sequences</taxon>
        <taxon>metagenomes</taxon>
        <taxon>ecological metagenomes</taxon>
    </lineage>
</organism>
<dbReference type="SUPFAM" id="SSF48256">
    <property type="entry name" value="Citrate synthase"/>
    <property type="match status" value="1"/>
</dbReference>
<dbReference type="PANTHER" id="PTHR42871">
    <property type="entry name" value="CITRATE SYNTHASE"/>
    <property type="match status" value="1"/>
</dbReference>
<protein>
    <submittedName>
        <fullName evidence="1">Unannotated protein</fullName>
    </submittedName>
</protein>
<dbReference type="PANTHER" id="PTHR42871:SF1">
    <property type="entry name" value="CITRATE SYNTHASE"/>
    <property type="match status" value="1"/>
</dbReference>
<dbReference type="Pfam" id="PF00285">
    <property type="entry name" value="Citrate_synt"/>
    <property type="match status" value="1"/>
</dbReference>